<keyword evidence="2" id="KW-1185">Reference proteome</keyword>
<protein>
    <submittedName>
        <fullName evidence="1">Uncharacterized protein</fullName>
    </submittedName>
</protein>
<comment type="caution">
    <text evidence="1">The sequence shown here is derived from an EMBL/GenBank/DDBJ whole genome shotgun (WGS) entry which is preliminary data.</text>
</comment>
<gene>
    <name evidence="1" type="ORF">PG991_001127</name>
</gene>
<proteinExistence type="predicted"/>
<organism evidence="1 2">
    <name type="scientific">Apiospora marii</name>
    <dbReference type="NCBI Taxonomy" id="335849"/>
    <lineage>
        <taxon>Eukaryota</taxon>
        <taxon>Fungi</taxon>
        <taxon>Dikarya</taxon>
        <taxon>Ascomycota</taxon>
        <taxon>Pezizomycotina</taxon>
        <taxon>Sordariomycetes</taxon>
        <taxon>Xylariomycetidae</taxon>
        <taxon>Amphisphaeriales</taxon>
        <taxon>Apiosporaceae</taxon>
        <taxon>Apiospora</taxon>
    </lineage>
</organism>
<dbReference type="Proteomes" id="UP001396898">
    <property type="component" value="Unassembled WGS sequence"/>
</dbReference>
<name>A0ABR1STZ3_9PEZI</name>
<dbReference type="EMBL" id="JAQQWI010000002">
    <property type="protein sequence ID" value="KAK8037781.1"/>
    <property type="molecule type" value="Genomic_DNA"/>
</dbReference>
<accession>A0ABR1STZ3</accession>
<reference evidence="1 2" key="1">
    <citation type="submission" date="2023-01" db="EMBL/GenBank/DDBJ databases">
        <title>Analysis of 21 Apiospora genomes using comparative genomics revels a genus with tremendous synthesis potential of carbohydrate active enzymes and secondary metabolites.</title>
        <authorList>
            <person name="Sorensen T."/>
        </authorList>
    </citation>
    <scope>NUCLEOTIDE SEQUENCE [LARGE SCALE GENOMIC DNA]</scope>
    <source>
        <strain evidence="1 2">CBS 20057</strain>
    </source>
</reference>
<evidence type="ECO:0000313" key="1">
    <source>
        <dbReference type="EMBL" id="KAK8037781.1"/>
    </source>
</evidence>
<sequence length="94" mass="10103">MTPSSHATPGGCMAAVRPWKAAHCRRPLQDWRRVGGLKSPLSSRVYLRLVSAAAAATYCASPSNRSKNCADIEMLRYAPGVFMSLGDGPPRTGR</sequence>
<evidence type="ECO:0000313" key="2">
    <source>
        <dbReference type="Proteomes" id="UP001396898"/>
    </source>
</evidence>